<dbReference type="EMBL" id="JOJP01000001">
    <property type="protein sequence ID" value="KEI70340.1"/>
    <property type="molecule type" value="Genomic_DNA"/>
</dbReference>
<dbReference type="AlphaFoldDB" id="A0A081K864"/>
<keyword evidence="2" id="KW-1185">Reference proteome</keyword>
<comment type="caution">
    <text evidence="1">The sequence shown here is derived from an EMBL/GenBank/DDBJ whole genome shotgun (WGS) entry which is preliminary data.</text>
</comment>
<protein>
    <submittedName>
        <fullName evidence="1">Uncharacterized protein</fullName>
    </submittedName>
</protein>
<evidence type="ECO:0000313" key="2">
    <source>
        <dbReference type="Proteomes" id="UP000027997"/>
    </source>
</evidence>
<dbReference type="Proteomes" id="UP000027997">
    <property type="component" value="Unassembled WGS sequence"/>
</dbReference>
<organism evidence="1 2">
    <name type="scientific">Endozoicomonas elysicola</name>
    <dbReference type="NCBI Taxonomy" id="305900"/>
    <lineage>
        <taxon>Bacteria</taxon>
        <taxon>Pseudomonadati</taxon>
        <taxon>Pseudomonadota</taxon>
        <taxon>Gammaproteobacteria</taxon>
        <taxon>Oceanospirillales</taxon>
        <taxon>Endozoicomonadaceae</taxon>
        <taxon>Endozoicomonas</taxon>
    </lineage>
</organism>
<sequence length="136" mass="15133">MDISALTGAAASQQEGTTNVRINHHPIKKQSVSWWCMCLPFGQKIYPREVSVEMLDETKSIESPSNSIRSISMNDTNGRVQKWIDETRKSSPEIPTLARTISSVSSQDYDGKGIFSTSASSSQIIELMQQVHKEQS</sequence>
<dbReference type="RefSeq" id="WP_020581101.1">
    <property type="nucleotide sequence ID" value="NZ_JOJP01000001.1"/>
</dbReference>
<gene>
    <name evidence="1" type="ORF">GV64_06000</name>
</gene>
<evidence type="ECO:0000313" key="1">
    <source>
        <dbReference type="EMBL" id="KEI70340.1"/>
    </source>
</evidence>
<reference evidence="1 2" key="1">
    <citation type="submission" date="2014-06" db="EMBL/GenBank/DDBJ databases">
        <title>Whole Genome Sequences of Three Symbiotic Endozoicomonas Bacteria.</title>
        <authorList>
            <person name="Neave M.J."/>
            <person name="Apprill A."/>
            <person name="Voolstra C.R."/>
        </authorList>
    </citation>
    <scope>NUCLEOTIDE SEQUENCE [LARGE SCALE GENOMIC DNA]</scope>
    <source>
        <strain evidence="1 2">DSM 22380</strain>
    </source>
</reference>
<name>A0A081K864_9GAMM</name>
<accession>A0A081K864</accession>
<proteinExistence type="predicted"/>